<evidence type="ECO:0000313" key="14">
    <source>
        <dbReference type="EMBL" id="HIU44258.1"/>
    </source>
</evidence>
<sequence>MSKRIVVIAGPTASGKTELSLALAERLNGEIVSADSMQIYRGMDIGTAKPTIGERRGIPHHMLDVAEPGDDWSVSRYEQQASNCVDDILRRGRLPILCGGTGLYINAVISGAGFQASGADSGVRAALEKQWDAQGADAMCARLRAVDPESAARLHPNDRRRIIRALEVYELTGETISEHNRRTRERPPRYDAVMLGLKTDPRDVLYQRIDRRVGKMVEQGLIEEVRSLWQRGVLKGTAAQAIGYKELIDYFESRKTLDEALRAIQQKSRNYAKRQLTWFQADDRIHWIVYNTVEAADQVTEKATIFLQQAGLK</sequence>
<dbReference type="Pfam" id="PF01715">
    <property type="entry name" value="IPPT"/>
    <property type="match status" value="1"/>
</dbReference>
<dbReference type="InterPro" id="IPR027417">
    <property type="entry name" value="P-loop_NTPase"/>
</dbReference>
<dbReference type="SUPFAM" id="SSF52540">
    <property type="entry name" value="P-loop containing nucleoside triphosphate hydrolases"/>
    <property type="match status" value="2"/>
</dbReference>
<feature type="site" description="Interaction with substrate tRNA" evidence="10">
    <location>
        <position position="101"/>
    </location>
</feature>
<dbReference type="EMBL" id="DVMR01000061">
    <property type="protein sequence ID" value="HIU44258.1"/>
    <property type="molecule type" value="Genomic_DNA"/>
</dbReference>
<dbReference type="InterPro" id="IPR018022">
    <property type="entry name" value="IPT"/>
</dbReference>
<evidence type="ECO:0000256" key="10">
    <source>
        <dbReference type="HAMAP-Rule" id="MF_00185"/>
    </source>
</evidence>
<evidence type="ECO:0000256" key="9">
    <source>
        <dbReference type="ARBA" id="ARBA00049563"/>
    </source>
</evidence>
<evidence type="ECO:0000256" key="11">
    <source>
        <dbReference type="RuleBase" id="RU003783"/>
    </source>
</evidence>
<dbReference type="EC" id="2.5.1.75" evidence="10"/>
<evidence type="ECO:0000256" key="5">
    <source>
        <dbReference type="ARBA" id="ARBA00022694"/>
    </source>
</evidence>
<dbReference type="AlphaFoldDB" id="A0A9D1S221"/>
<comment type="cofactor">
    <cofactor evidence="1 10">
        <name>Mg(2+)</name>
        <dbReference type="ChEBI" id="CHEBI:18420"/>
    </cofactor>
</comment>
<organism evidence="14 15">
    <name type="scientific">Candidatus Ventrousia excrementavium</name>
    <dbReference type="NCBI Taxonomy" id="2840961"/>
    <lineage>
        <taxon>Bacteria</taxon>
        <taxon>Bacillati</taxon>
        <taxon>Bacillota</taxon>
        <taxon>Clostridia</taxon>
        <taxon>Eubacteriales</taxon>
        <taxon>Clostridiaceae</taxon>
        <taxon>Clostridiaceae incertae sedis</taxon>
        <taxon>Candidatus Ventrousia</taxon>
    </lineage>
</organism>
<comment type="similarity">
    <text evidence="3 10 13">Belongs to the IPP transferase family.</text>
</comment>
<dbReference type="GO" id="GO:0006400">
    <property type="term" value="P:tRNA modification"/>
    <property type="evidence" value="ECO:0007669"/>
    <property type="project" value="TreeGrafter"/>
</dbReference>
<reference evidence="14" key="1">
    <citation type="submission" date="2020-10" db="EMBL/GenBank/DDBJ databases">
        <authorList>
            <person name="Gilroy R."/>
        </authorList>
    </citation>
    <scope>NUCLEOTIDE SEQUENCE</scope>
    <source>
        <strain evidence="14">CHK191-8634</strain>
    </source>
</reference>
<feature type="binding site" evidence="10">
    <location>
        <begin position="10"/>
        <end position="17"/>
    </location>
    <ligand>
        <name>ATP</name>
        <dbReference type="ChEBI" id="CHEBI:30616"/>
    </ligand>
</feature>
<dbReference type="Proteomes" id="UP000824073">
    <property type="component" value="Unassembled WGS sequence"/>
</dbReference>
<keyword evidence="8 10" id="KW-0460">Magnesium</keyword>
<evidence type="ECO:0000256" key="13">
    <source>
        <dbReference type="RuleBase" id="RU003785"/>
    </source>
</evidence>
<proteinExistence type="inferred from homology"/>
<feature type="site" description="Interaction with substrate tRNA" evidence="10">
    <location>
        <position position="124"/>
    </location>
</feature>
<comment type="subunit">
    <text evidence="10">Monomer.</text>
</comment>
<evidence type="ECO:0000256" key="8">
    <source>
        <dbReference type="ARBA" id="ARBA00022842"/>
    </source>
</evidence>
<gene>
    <name evidence="10 14" type="primary">miaA</name>
    <name evidence="14" type="ORF">IAB67_08195</name>
</gene>
<keyword evidence="5 10" id="KW-0819">tRNA processing</keyword>
<dbReference type="GO" id="GO:0052381">
    <property type="term" value="F:tRNA dimethylallyltransferase activity"/>
    <property type="evidence" value="ECO:0007669"/>
    <property type="project" value="UniProtKB-UniRule"/>
</dbReference>
<dbReference type="NCBIfam" id="TIGR00174">
    <property type="entry name" value="miaA"/>
    <property type="match status" value="1"/>
</dbReference>
<comment type="catalytic activity">
    <reaction evidence="9 10 11">
        <text>adenosine(37) in tRNA + dimethylallyl diphosphate = N(6)-dimethylallyladenosine(37) in tRNA + diphosphate</text>
        <dbReference type="Rhea" id="RHEA:26482"/>
        <dbReference type="Rhea" id="RHEA-COMP:10162"/>
        <dbReference type="Rhea" id="RHEA-COMP:10375"/>
        <dbReference type="ChEBI" id="CHEBI:33019"/>
        <dbReference type="ChEBI" id="CHEBI:57623"/>
        <dbReference type="ChEBI" id="CHEBI:74411"/>
        <dbReference type="ChEBI" id="CHEBI:74415"/>
        <dbReference type="EC" id="2.5.1.75"/>
    </reaction>
</comment>
<protein>
    <recommendedName>
        <fullName evidence="10">tRNA dimethylallyltransferase</fullName>
        <ecNumber evidence="10">2.5.1.75</ecNumber>
    </recommendedName>
    <alternativeName>
        <fullName evidence="10">Dimethylallyl diphosphate:tRNA dimethylallyltransferase</fullName>
        <shortName evidence="10">DMAPP:tRNA dimethylallyltransferase</shortName>
        <shortName evidence="10">DMATase</shortName>
    </alternativeName>
    <alternativeName>
        <fullName evidence="10">Isopentenyl-diphosphate:tRNA isopentenyltransferase</fullName>
        <shortName evidence="10">IPP transferase</shortName>
        <shortName evidence="10">IPPT</shortName>
        <shortName evidence="10">IPTase</shortName>
    </alternativeName>
</protein>
<evidence type="ECO:0000256" key="4">
    <source>
        <dbReference type="ARBA" id="ARBA00022679"/>
    </source>
</evidence>
<evidence type="ECO:0000256" key="12">
    <source>
        <dbReference type="RuleBase" id="RU003784"/>
    </source>
</evidence>
<keyword evidence="4 10" id="KW-0808">Transferase</keyword>
<dbReference type="InterPro" id="IPR039657">
    <property type="entry name" value="Dimethylallyltransferase"/>
</dbReference>
<feature type="region of interest" description="Interaction with substrate tRNA" evidence="10">
    <location>
        <begin position="35"/>
        <end position="38"/>
    </location>
</feature>
<keyword evidence="7 10" id="KW-0067">ATP-binding</keyword>
<dbReference type="HAMAP" id="MF_00185">
    <property type="entry name" value="IPP_trans"/>
    <property type="match status" value="1"/>
</dbReference>
<dbReference type="FunFam" id="1.10.20.140:FF:000001">
    <property type="entry name" value="tRNA dimethylallyltransferase"/>
    <property type="match status" value="1"/>
</dbReference>
<dbReference type="GO" id="GO:0005524">
    <property type="term" value="F:ATP binding"/>
    <property type="evidence" value="ECO:0007669"/>
    <property type="project" value="UniProtKB-UniRule"/>
</dbReference>
<comment type="caution">
    <text evidence="10">Lacks conserved residue(s) required for the propagation of feature annotation.</text>
</comment>
<evidence type="ECO:0000256" key="1">
    <source>
        <dbReference type="ARBA" id="ARBA00001946"/>
    </source>
</evidence>
<evidence type="ECO:0000256" key="7">
    <source>
        <dbReference type="ARBA" id="ARBA00022840"/>
    </source>
</evidence>
<evidence type="ECO:0000256" key="3">
    <source>
        <dbReference type="ARBA" id="ARBA00005842"/>
    </source>
</evidence>
<keyword evidence="6 10" id="KW-0547">Nucleotide-binding</keyword>
<accession>A0A9D1S221</accession>
<dbReference type="PANTHER" id="PTHR11088:SF60">
    <property type="entry name" value="TRNA DIMETHYLALLYLTRANSFERASE"/>
    <property type="match status" value="1"/>
</dbReference>
<evidence type="ECO:0000256" key="2">
    <source>
        <dbReference type="ARBA" id="ARBA00003213"/>
    </source>
</evidence>
<comment type="caution">
    <text evidence="14">The sequence shown here is derived from an EMBL/GenBank/DDBJ whole genome shotgun (WGS) entry which is preliminary data.</text>
</comment>
<feature type="binding site" evidence="10">
    <location>
        <begin position="12"/>
        <end position="17"/>
    </location>
    <ligand>
        <name>substrate</name>
    </ligand>
</feature>
<dbReference type="PANTHER" id="PTHR11088">
    <property type="entry name" value="TRNA DIMETHYLALLYLTRANSFERASE"/>
    <property type="match status" value="1"/>
</dbReference>
<name>A0A9D1S221_9CLOT</name>
<dbReference type="Gene3D" id="3.40.50.300">
    <property type="entry name" value="P-loop containing nucleotide triphosphate hydrolases"/>
    <property type="match status" value="1"/>
</dbReference>
<dbReference type="Gene3D" id="1.10.20.140">
    <property type="match status" value="1"/>
</dbReference>
<comment type="function">
    <text evidence="2 10 12">Catalyzes the transfer of a dimethylallyl group onto the adenine at position 37 in tRNAs that read codons beginning with uridine, leading to the formation of N6-(dimethylallyl)adenosine (i(6)A).</text>
</comment>
<reference evidence="14" key="2">
    <citation type="journal article" date="2021" name="PeerJ">
        <title>Extensive microbial diversity within the chicken gut microbiome revealed by metagenomics and culture.</title>
        <authorList>
            <person name="Gilroy R."/>
            <person name="Ravi A."/>
            <person name="Getino M."/>
            <person name="Pursley I."/>
            <person name="Horton D.L."/>
            <person name="Alikhan N.F."/>
            <person name="Baker D."/>
            <person name="Gharbi K."/>
            <person name="Hall N."/>
            <person name="Watson M."/>
            <person name="Adriaenssens E.M."/>
            <person name="Foster-Nyarko E."/>
            <person name="Jarju S."/>
            <person name="Secka A."/>
            <person name="Antonio M."/>
            <person name="Oren A."/>
            <person name="Chaudhuri R.R."/>
            <person name="La Ragione R."/>
            <person name="Hildebrand F."/>
            <person name="Pallen M.J."/>
        </authorList>
    </citation>
    <scope>NUCLEOTIDE SEQUENCE</scope>
    <source>
        <strain evidence="14">CHK191-8634</strain>
    </source>
</reference>
<evidence type="ECO:0000256" key="6">
    <source>
        <dbReference type="ARBA" id="ARBA00022741"/>
    </source>
</evidence>
<evidence type="ECO:0000313" key="15">
    <source>
        <dbReference type="Proteomes" id="UP000824073"/>
    </source>
</evidence>